<keyword evidence="2" id="KW-1185">Reference proteome</keyword>
<dbReference type="EMBL" id="MNCJ02000318">
    <property type="protein sequence ID" value="KAF5814549.1"/>
    <property type="molecule type" value="Genomic_DNA"/>
</dbReference>
<evidence type="ECO:0000313" key="1">
    <source>
        <dbReference type="EMBL" id="KAF5814549.1"/>
    </source>
</evidence>
<proteinExistence type="predicted"/>
<accession>A0A9K3NW30</accession>
<reference evidence="1" key="2">
    <citation type="submission" date="2020-06" db="EMBL/GenBank/DDBJ databases">
        <title>Helianthus annuus Genome sequencing and assembly Release 2.</title>
        <authorList>
            <person name="Gouzy J."/>
            <person name="Langlade N."/>
            <person name="Munos S."/>
        </authorList>
    </citation>
    <scope>NUCLEOTIDE SEQUENCE</scope>
    <source>
        <tissue evidence="1">Leaves</tissue>
    </source>
</reference>
<comment type="caution">
    <text evidence="1">The sequence shown here is derived from an EMBL/GenBank/DDBJ whole genome shotgun (WGS) entry which is preliminary data.</text>
</comment>
<organism evidence="1 2">
    <name type="scientific">Helianthus annuus</name>
    <name type="common">Common sunflower</name>
    <dbReference type="NCBI Taxonomy" id="4232"/>
    <lineage>
        <taxon>Eukaryota</taxon>
        <taxon>Viridiplantae</taxon>
        <taxon>Streptophyta</taxon>
        <taxon>Embryophyta</taxon>
        <taxon>Tracheophyta</taxon>
        <taxon>Spermatophyta</taxon>
        <taxon>Magnoliopsida</taxon>
        <taxon>eudicotyledons</taxon>
        <taxon>Gunneridae</taxon>
        <taxon>Pentapetalae</taxon>
        <taxon>asterids</taxon>
        <taxon>campanulids</taxon>
        <taxon>Asterales</taxon>
        <taxon>Asteraceae</taxon>
        <taxon>Asteroideae</taxon>
        <taxon>Heliantheae alliance</taxon>
        <taxon>Heliantheae</taxon>
        <taxon>Helianthus</taxon>
    </lineage>
</organism>
<dbReference type="AlphaFoldDB" id="A0A9K3NW30"/>
<reference evidence="1" key="1">
    <citation type="journal article" date="2017" name="Nature">
        <title>The sunflower genome provides insights into oil metabolism, flowering and Asterid evolution.</title>
        <authorList>
            <person name="Badouin H."/>
            <person name="Gouzy J."/>
            <person name="Grassa C.J."/>
            <person name="Murat F."/>
            <person name="Staton S.E."/>
            <person name="Cottret L."/>
            <person name="Lelandais-Briere C."/>
            <person name="Owens G.L."/>
            <person name="Carrere S."/>
            <person name="Mayjonade B."/>
            <person name="Legrand L."/>
            <person name="Gill N."/>
            <person name="Kane N.C."/>
            <person name="Bowers J.E."/>
            <person name="Hubner S."/>
            <person name="Bellec A."/>
            <person name="Berard A."/>
            <person name="Berges H."/>
            <person name="Blanchet N."/>
            <person name="Boniface M.C."/>
            <person name="Brunel D."/>
            <person name="Catrice O."/>
            <person name="Chaidir N."/>
            <person name="Claudel C."/>
            <person name="Donnadieu C."/>
            <person name="Faraut T."/>
            <person name="Fievet G."/>
            <person name="Helmstetter N."/>
            <person name="King M."/>
            <person name="Knapp S.J."/>
            <person name="Lai Z."/>
            <person name="Le Paslier M.C."/>
            <person name="Lippi Y."/>
            <person name="Lorenzon L."/>
            <person name="Mandel J.R."/>
            <person name="Marage G."/>
            <person name="Marchand G."/>
            <person name="Marquand E."/>
            <person name="Bret-Mestries E."/>
            <person name="Morien E."/>
            <person name="Nambeesan S."/>
            <person name="Nguyen T."/>
            <person name="Pegot-Espagnet P."/>
            <person name="Pouilly N."/>
            <person name="Raftis F."/>
            <person name="Sallet E."/>
            <person name="Schiex T."/>
            <person name="Thomas J."/>
            <person name="Vandecasteele C."/>
            <person name="Vares D."/>
            <person name="Vear F."/>
            <person name="Vautrin S."/>
            <person name="Crespi M."/>
            <person name="Mangin B."/>
            <person name="Burke J.M."/>
            <person name="Salse J."/>
            <person name="Munos S."/>
            <person name="Vincourt P."/>
            <person name="Rieseberg L.H."/>
            <person name="Langlade N.B."/>
        </authorList>
    </citation>
    <scope>NUCLEOTIDE SEQUENCE</scope>
    <source>
        <tissue evidence="1">Leaves</tissue>
    </source>
</reference>
<dbReference type="Proteomes" id="UP000215914">
    <property type="component" value="Unassembled WGS sequence"/>
</dbReference>
<name>A0A9K3NW30_HELAN</name>
<evidence type="ECO:0000313" key="2">
    <source>
        <dbReference type="Proteomes" id="UP000215914"/>
    </source>
</evidence>
<dbReference type="EC" id="1.6.2.6" evidence="1"/>
<keyword evidence="1" id="KW-0560">Oxidoreductase</keyword>
<dbReference type="GO" id="GO:0015043">
    <property type="term" value="F:leghemoglobin reductase [NAD(P)H] activity"/>
    <property type="evidence" value="ECO:0007669"/>
    <property type="project" value="UniProtKB-EC"/>
</dbReference>
<protein>
    <submittedName>
        <fullName evidence="1">Leghemoglobin reductase</fullName>
        <ecNumber evidence="1">1.6.2.6</ecNumber>
    </submittedName>
</protein>
<gene>
    <name evidence="1" type="ORF">HanXRQr2_Chr03g0112361</name>
</gene>
<dbReference type="InterPro" id="IPR036188">
    <property type="entry name" value="FAD/NAD-bd_sf"/>
</dbReference>
<dbReference type="Gene3D" id="3.50.50.60">
    <property type="entry name" value="FAD/NAD(P)-binding domain"/>
    <property type="match status" value="1"/>
</dbReference>
<dbReference type="Gramene" id="mRNA:HanXRQr2_Chr03g0112361">
    <property type="protein sequence ID" value="mRNA:HanXRQr2_Chr03g0112361"/>
    <property type="gene ID" value="HanXRQr2_Chr03g0112361"/>
</dbReference>
<sequence>MKPKTKFANHGIKCESAKMILTAMMAHKDKVVFKITKGIESLFKKNKVTKGMFWD</sequence>